<accession>A0A3D9INZ3</accession>
<dbReference type="AlphaFoldDB" id="A0A3D9INZ3"/>
<evidence type="ECO:0000313" key="2">
    <source>
        <dbReference type="Proteomes" id="UP000256977"/>
    </source>
</evidence>
<dbReference type="Pfam" id="PF05721">
    <property type="entry name" value="PhyH"/>
    <property type="match status" value="1"/>
</dbReference>
<dbReference type="EMBL" id="QRDZ01000025">
    <property type="protein sequence ID" value="RED63510.1"/>
    <property type="molecule type" value="Genomic_DNA"/>
</dbReference>
<dbReference type="RefSeq" id="WP_116063627.1">
    <property type="nucleotide sequence ID" value="NZ_QRDZ01000025.1"/>
</dbReference>
<dbReference type="Proteomes" id="UP000256977">
    <property type="component" value="Unassembled WGS sequence"/>
</dbReference>
<protein>
    <submittedName>
        <fullName evidence="1">Ectoine hydroxylase-related dioxygenase (Phytanoyl-CoA dioxygenase family)</fullName>
    </submittedName>
</protein>
<keyword evidence="1" id="KW-0560">Oxidoreductase</keyword>
<comment type="caution">
    <text evidence="1">The sequence shown here is derived from an EMBL/GenBank/DDBJ whole genome shotgun (WGS) entry which is preliminary data.</text>
</comment>
<dbReference type="PANTHER" id="PTHR20883:SF49">
    <property type="entry name" value="PHYTANOYL-COA DIOXYGENASE"/>
    <property type="match status" value="1"/>
</dbReference>
<dbReference type="PANTHER" id="PTHR20883">
    <property type="entry name" value="PHYTANOYL-COA DIOXYGENASE DOMAIN CONTAINING 1"/>
    <property type="match status" value="1"/>
</dbReference>
<dbReference type="OrthoDB" id="9814777at2"/>
<proteinExistence type="predicted"/>
<organism evidence="1 2">
    <name type="scientific">Cohnella phaseoli</name>
    <dbReference type="NCBI Taxonomy" id="456490"/>
    <lineage>
        <taxon>Bacteria</taxon>
        <taxon>Bacillati</taxon>
        <taxon>Bacillota</taxon>
        <taxon>Bacilli</taxon>
        <taxon>Bacillales</taxon>
        <taxon>Paenibacillaceae</taxon>
        <taxon>Cohnella</taxon>
    </lineage>
</organism>
<gene>
    <name evidence="1" type="ORF">DFP98_12557</name>
</gene>
<dbReference type="SUPFAM" id="SSF51197">
    <property type="entry name" value="Clavaminate synthase-like"/>
    <property type="match status" value="1"/>
</dbReference>
<dbReference type="InterPro" id="IPR008775">
    <property type="entry name" value="Phytyl_CoA_dOase-like"/>
</dbReference>
<name>A0A3D9INZ3_9BACL</name>
<keyword evidence="2" id="KW-1185">Reference proteome</keyword>
<sequence>MNDQKNAEMTEQPASLPGLDDQYHLTKEQIGAFQQNGHIHLRAVAKPEEIDVYEPLISYWVKKLNYHDKPVQERDTYGKAFIQIANLWQQSEEVLRFVLAKRFAKIAADLMGVDGVRVYHDQALFKEPGGGHTPWHQDQIYWPLDTDKTITMWMPLVPISETVGSMTFASGSHRQGYISKLEISDESHRTLQQYVDGKGLPKVNYGAMAAGDATFHYGWTLHSAPGNPTETMREVMTIIYFADGTQVAEPDSNARRNDLKNWLPGCQPGELAASPLNPLVYSRLKVL</sequence>
<evidence type="ECO:0000313" key="1">
    <source>
        <dbReference type="EMBL" id="RED63510.1"/>
    </source>
</evidence>
<keyword evidence="1" id="KW-0223">Dioxygenase</keyword>
<dbReference type="GO" id="GO:0005506">
    <property type="term" value="F:iron ion binding"/>
    <property type="evidence" value="ECO:0007669"/>
    <property type="project" value="UniProtKB-ARBA"/>
</dbReference>
<dbReference type="GO" id="GO:0016706">
    <property type="term" value="F:2-oxoglutarate-dependent dioxygenase activity"/>
    <property type="evidence" value="ECO:0007669"/>
    <property type="project" value="UniProtKB-ARBA"/>
</dbReference>
<dbReference type="Gene3D" id="2.60.120.620">
    <property type="entry name" value="q2cbj1_9rhob like domain"/>
    <property type="match status" value="1"/>
</dbReference>
<reference evidence="1 2" key="1">
    <citation type="submission" date="2018-07" db="EMBL/GenBank/DDBJ databases">
        <title>Genomic Encyclopedia of Type Strains, Phase III (KMG-III): the genomes of soil and plant-associated and newly described type strains.</title>
        <authorList>
            <person name="Whitman W."/>
        </authorList>
    </citation>
    <scope>NUCLEOTIDE SEQUENCE [LARGE SCALE GENOMIC DNA]</scope>
    <source>
        <strain evidence="1 2">CECT 7287</strain>
    </source>
</reference>